<name>A0A8S5T2N9_9CAUD</name>
<feature type="compositionally biased region" description="Basic residues" evidence="1">
    <location>
        <begin position="252"/>
        <end position="268"/>
    </location>
</feature>
<reference evidence="3" key="1">
    <citation type="journal article" date="2021" name="Proc. Natl. Acad. Sci. U.S.A.">
        <title>A Catalog of Tens of Thousands of Viruses from Human Metagenomes Reveals Hidden Associations with Chronic Diseases.</title>
        <authorList>
            <person name="Tisza M.J."/>
            <person name="Buck C.B."/>
        </authorList>
    </citation>
    <scope>NUCLEOTIDE SEQUENCE</scope>
    <source>
        <strain evidence="3">Ctuch15</strain>
    </source>
</reference>
<protein>
    <recommendedName>
        <fullName evidence="2">Replication-associated protein ORF2/G2P domain-containing protein</fullName>
    </recommendedName>
</protein>
<evidence type="ECO:0000259" key="2">
    <source>
        <dbReference type="Pfam" id="PF23343"/>
    </source>
</evidence>
<organism evidence="3">
    <name type="scientific">Podoviridae sp. ctuch15</name>
    <dbReference type="NCBI Taxonomy" id="2827752"/>
    <lineage>
        <taxon>Viruses</taxon>
        <taxon>Duplodnaviria</taxon>
        <taxon>Heunggongvirae</taxon>
        <taxon>Uroviricota</taxon>
        <taxon>Caudoviricetes</taxon>
    </lineage>
</organism>
<sequence length="268" mass="32305">MYVQKTVKAGPVIEICKYHTSRYNTPTMPRSPNSKNTSAEQWKVNEKNSIQNLYYLILENFKEEDIRIDLTYKEPEPEKEEAKNRLDNFLRKLRRLYHRLGEQLKWIATTECKGHRIHHHLLVNNIGLSRTDYKKLWPYGEIPYKAFRFYDGKPDDARRVAEYFVKETRETFCEEDSIQKSRYRASRNLKKPEVKKEVIKSRTWKEPKALKGYYIQKPVQYGYTAFGFPYMFYRMIRTGDDDDQISNQKKPSGIRRHRRRKRKYPLGT</sequence>
<feature type="domain" description="Replication-associated protein ORF2/G2P" evidence="2">
    <location>
        <begin position="70"/>
        <end position="167"/>
    </location>
</feature>
<accession>A0A8S5T2N9</accession>
<proteinExistence type="predicted"/>
<evidence type="ECO:0000313" key="3">
    <source>
        <dbReference type="EMBL" id="DAF57283.1"/>
    </source>
</evidence>
<dbReference type="InterPro" id="IPR056906">
    <property type="entry name" value="ORF2/G2P_dom"/>
</dbReference>
<dbReference type="EMBL" id="BK032731">
    <property type="protein sequence ID" value="DAF57283.1"/>
    <property type="molecule type" value="Genomic_DNA"/>
</dbReference>
<feature type="region of interest" description="Disordered" evidence="1">
    <location>
        <begin position="242"/>
        <end position="268"/>
    </location>
</feature>
<dbReference type="Pfam" id="PF23343">
    <property type="entry name" value="REP_ORF2-G2P"/>
    <property type="match status" value="1"/>
</dbReference>
<evidence type="ECO:0000256" key="1">
    <source>
        <dbReference type="SAM" id="MobiDB-lite"/>
    </source>
</evidence>